<evidence type="ECO:0000313" key="3">
    <source>
        <dbReference type="Proteomes" id="UP000594873"/>
    </source>
</evidence>
<feature type="chain" id="PRO_5032869048" description="DUF4431 domain-containing protein" evidence="1">
    <location>
        <begin position="22"/>
        <end position="140"/>
    </location>
</feature>
<evidence type="ECO:0000256" key="1">
    <source>
        <dbReference type="SAM" id="SignalP"/>
    </source>
</evidence>
<sequence>MTAVKALLLSLAVASAAPSHAAPRDDGAEGCFDLSKDDGALTLSGALSDEGTAKGRAPFTMEMSASICVRGVKGANPAKRTDAIHIRPPADLLPVLRALPGTTVTLTGKVTVKTKPDTVTPLTMELREIHVVAEDYQIAG</sequence>
<gene>
    <name evidence="2" type="ORF">IC614_10945</name>
</gene>
<accession>A0A7T2GJ45</accession>
<keyword evidence="1" id="KW-0732">Signal</keyword>
<evidence type="ECO:0008006" key="4">
    <source>
        <dbReference type="Google" id="ProtNLM"/>
    </source>
</evidence>
<organism evidence="2 3">
    <name type="scientific">Allosphingosinicella flava</name>
    <dbReference type="NCBI Taxonomy" id="2771430"/>
    <lineage>
        <taxon>Bacteria</taxon>
        <taxon>Pseudomonadati</taxon>
        <taxon>Pseudomonadota</taxon>
        <taxon>Alphaproteobacteria</taxon>
        <taxon>Sphingomonadales</taxon>
        <taxon>Sphingomonadaceae</taxon>
        <taxon>Allosphingosinicella</taxon>
    </lineage>
</organism>
<name>A0A7T2GJ45_9SPHN</name>
<dbReference type="RefSeq" id="WP_200971487.1">
    <property type="nucleotide sequence ID" value="NZ_CP065592.1"/>
</dbReference>
<proteinExistence type="predicted"/>
<dbReference type="AlphaFoldDB" id="A0A7T2GJ45"/>
<dbReference type="KEGG" id="sflv:IC614_10945"/>
<dbReference type="Proteomes" id="UP000594873">
    <property type="component" value="Chromosome"/>
</dbReference>
<feature type="signal peptide" evidence="1">
    <location>
        <begin position="1"/>
        <end position="21"/>
    </location>
</feature>
<dbReference type="EMBL" id="CP065592">
    <property type="protein sequence ID" value="QPQ54826.1"/>
    <property type="molecule type" value="Genomic_DNA"/>
</dbReference>
<keyword evidence="3" id="KW-1185">Reference proteome</keyword>
<reference evidence="2 3" key="1">
    <citation type="submission" date="2020-11" db="EMBL/GenBank/DDBJ databases">
        <title>Genome seq and assembly of Sphingosinicella sp.</title>
        <authorList>
            <person name="Chhetri G."/>
        </authorList>
    </citation>
    <scope>NUCLEOTIDE SEQUENCE [LARGE SCALE GENOMIC DNA]</scope>
    <source>
        <strain evidence="2 3">UDD2</strain>
    </source>
</reference>
<protein>
    <recommendedName>
        <fullName evidence="4">DUF4431 domain-containing protein</fullName>
    </recommendedName>
</protein>
<evidence type="ECO:0000313" key="2">
    <source>
        <dbReference type="EMBL" id="QPQ54826.1"/>
    </source>
</evidence>